<keyword evidence="3" id="KW-1185">Reference proteome</keyword>
<protein>
    <submittedName>
        <fullName evidence="2">Uncharacterized protein</fullName>
    </submittedName>
</protein>
<evidence type="ECO:0000256" key="1">
    <source>
        <dbReference type="SAM" id="Phobius"/>
    </source>
</evidence>
<dbReference type="RefSeq" id="WP_106113604.1">
    <property type="nucleotide sequence ID" value="NZ_PVSR01000012.1"/>
</dbReference>
<feature type="transmembrane region" description="Helical" evidence="1">
    <location>
        <begin position="54"/>
        <end position="73"/>
    </location>
</feature>
<dbReference type="Proteomes" id="UP000239352">
    <property type="component" value="Unassembled WGS sequence"/>
</dbReference>
<evidence type="ECO:0000313" key="2">
    <source>
        <dbReference type="EMBL" id="PRW63576.1"/>
    </source>
</evidence>
<proteinExistence type="predicted"/>
<dbReference type="EMBL" id="PVSR01000012">
    <property type="protein sequence ID" value="PRW63576.1"/>
    <property type="molecule type" value="Genomic_DNA"/>
</dbReference>
<reference evidence="2 3" key="1">
    <citation type="submission" date="2018-03" db="EMBL/GenBank/DDBJ databases">
        <title>Actinopolyspora mortivallis from Sahara, screening for active biomolecules.</title>
        <authorList>
            <person name="Selama O."/>
            <person name="Wellington E.M.H."/>
            <person name="Hacene H."/>
        </authorList>
    </citation>
    <scope>NUCLEOTIDE SEQUENCE [LARGE SCALE GENOMIC DNA]</scope>
    <source>
        <strain evidence="2 3">M5A</strain>
    </source>
</reference>
<dbReference type="AlphaFoldDB" id="A0A2T0GWT5"/>
<feature type="transmembrane region" description="Helical" evidence="1">
    <location>
        <begin position="12"/>
        <end position="34"/>
    </location>
</feature>
<accession>A0A2T0GWT5</accession>
<dbReference type="InParanoid" id="A0A2T0GWT5"/>
<name>A0A2T0GWT5_ACTMO</name>
<keyword evidence="1" id="KW-0812">Transmembrane</keyword>
<gene>
    <name evidence="2" type="ORF">CEP50_09660</name>
</gene>
<organism evidence="2 3">
    <name type="scientific">Actinopolyspora mortivallis</name>
    <dbReference type="NCBI Taxonomy" id="33906"/>
    <lineage>
        <taxon>Bacteria</taxon>
        <taxon>Bacillati</taxon>
        <taxon>Actinomycetota</taxon>
        <taxon>Actinomycetes</taxon>
        <taxon>Actinopolysporales</taxon>
        <taxon>Actinopolysporaceae</taxon>
        <taxon>Actinopolyspora</taxon>
    </lineage>
</organism>
<evidence type="ECO:0000313" key="3">
    <source>
        <dbReference type="Proteomes" id="UP000239352"/>
    </source>
</evidence>
<sequence>MSEERSPELRKQGAFLAVLTVLLVIPGLLAHGAWVVASFEAWEHGVELSELLGGVGNALIVAALGAGAVLLTLRRPAGRWMVVAGAVGALVVIVVEIVHLLVLIAHTEDGDTKGFLEMGLLFVCAALLGPILTLMCTLTASMGAWLRRGSPGPSEQ</sequence>
<feature type="transmembrane region" description="Helical" evidence="1">
    <location>
        <begin position="118"/>
        <end position="146"/>
    </location>
</feature>
<keyword evidence="1" id="KW-0472">Membrane</keyword>
<keyword evidence="1" id="KW-1133">Transmembrane helix</keyword>
<comment type="caution">
    <text evidence="2">The sequence shown here is derived from an EMBL/GenBank/DDBJ whole genome shotgun (WGS) entry which is preliminary data.</text>
</comment>
<feature type="transmembrane region" description="Helical" evidence="1">
    <location>
        <begin position="80"/>
        <end position="106"/>
    </location>
</feature>